<feature type="compositionally biased region" description="Gly residues" evidence="15">
    <location>
        <begin position="319"/>
        <end position="329"/>
    </location>
</feature>
<evidence type="ECO:0000256" key="6">
    <source>
        <dbReference type="ARBA" id="ARBA00022552"/>
    </source>
</evidence>
<dbReference type="Proteomes" id="UP000613740">
    <property type="component" value="Unassembled WGS sequence"/>
</dbReference>
<comment type="subcellular location">
    <subcellularLocation>
        <location evidence="3">Cytoplasm</location>
    </subcellularLocation>
    <subcellularLocation>
        <location evidence="2">Nucleus</location>
    </subcellularLocation>
</comment>
<evidence type="ECO:0000256" key="14">
    <source>
        <dbReference type="RuleBase" id="RU003901"/>
    </source>
</evidence>
<evidence type="ECO:0000256" key="3">
    <source>
        <dbReference type="ARBA" id="ARBA00004496"/>
    </source>
</evidence>
<dbReference type="InterPro" id="IPR002716">
    <property type="entry name" value="PIN_dom"/>
</dbReference>
<dbReference type="GO" id="GO:0004519">
    <property type="term" value="F:endonuclease activity"/>
    <property type="evidence" value="ECO:0007669"/>
    <property type="project" value="TreeGrafter"/>
</dbReference>
<dbReference type="Gene3D" id="2.40.50.700">
    <property type="match status" value="1"/>
</dbReference>
<dbReference type="InterPro" id="IPR033771">
    <property type="entry name" value="Rrp44_CSD1"/>
</dbReference>
<dbReference type="Pfam" id="PF00773">
    <property type="entry name" value="RNB"/>
    <property type="match status" value="1"/>
</dbReference>
<dbReference type="InterPro" id="IPR012340">
    <property type="entry name" value="NA-bd_OB-fold"/>
</dbReference>
<protein>
    <recommendedName>
        <fullName evidence="20">DIS3-like exonuclease 1</fullName>
    </recommendedName>
</protein>
<evidence type="ECO:0000256" key="11">
    <source>
        <dbReference type="ARBA" id="ARBA00022842"/>
    </source>
</evidence>
<dbReference type="Gene3D" id="2.40.50.690">
    <property type="match status" value="1"/>
</dbReference>
<keyword evidence="11" id="KW-0460">Magnesium</keyword>
<evidence type="ECO:0000259" key="16">
    <source>
        <dbReference type="SMART" id="SM00670"/>
    </source>
</evidence>
<dbReference type="OrthoDB" id="372421at2759"/>
<dbReference type="PANTHER" id="PTHR23355:SF35">
    <property type="entry name" value="EXOSOME COMPLEX EXONUCLEASE RRP44"/>
    <property type="match status" value="1"/>
</dbReference>
<dbReference type="GO" id="GO:0016075">
    <property type="term" value="P:rRNA catabolic process"/>
    <property type="evidence" value="ECO:0007669"/>
    <property type="project" value="TreeGrafter"/>
</dbReference>
<evidence type="ECO:0000256" key="10">
    <source>
        <dbReference type="ARBA" id="ARBA00022839"/>
    </source>
</evidence>
<dbReference type="InterPro" id="IPR050180">
    <property type="entry name" value="RNR_Ribonuclease"/>
</dbReference>
<dbReference type="GO" id="GO:0071031">
    <property type="term" value="P:nuclear mRNA surveillance of mRNA 3'-end processing"/>
    <property type="evidence" value="ECO:0007669"/>
    <property type="project" value="TreeGrafter"/>
</dbReference>
<gene>
    <name evidence="18" type="ORF">HYH02_007568</name>
</gene>
<keyword evidence="5" id="KW-0963">Cytoplasm</keyword>
<dbReference type="Pfam" id="PF13638">
    <property type="entry name" value="PIN_4"/>
    <property type="match status" value="1"/>
</dbReference>
<dbReference type="PROSITE" id="PS01175">
    <property type="entry name" value="RIBONUCLEASE_II"/>
    <property type="match status" value="1"/>
</dbReference>
<dbReference type="SUPFAM" id="SSF88723">
    <property type="entry name" value="PIN domain-like"/>
    <property type="match status" value="1"/>
</dbReference>
<evidence type="ECO:0000313" key="19">
    <source>
        <dbReference type="Proteomes" id="UP000613740"/>
    </source>
</evidence>
<dbReference type="SMART" id="SM00955">
    <property type="entry name" value="RNB"/>
    <property type="match status" value="1"/>
</dbReference>
<dbReference type="Pfam" id="PF17849">
    <property type="entry name" value="OB_Dis3"/>
    <property type="match status" value="1"/>
</dbReference>
<dbReference type="InterPro" id="IPR001900">
    <property type="entry name" value="RNase_II/R"/>
</dbReference>
<evidence type="ECO:0000256" key="15">
    <source>
        <dbReference type="SAM" id="MobiDB-lite"/>
    </source>
</evidence>
<dbReference type="InterPro" id="IPR022966">
    <property type="entry name" value="RNase_II/R_CS"/>
</dbReference>
<evidence type="ECO:0000256" key="12">
    <source>
        <dbReference type="ARBA" id="ARBA00022884"/>
    </source>
</evidence>
<sequence length="998" mass="108853">MHLNNSYIKKTKKGKVVKVVKERYLRDDIWSGSPLDPEADPSSHKLAATAPHYLLIDTNVALHQLDFLEHPAVTDVIVCSTVLEEVQHKNLSAYQRLRAACANPAKRFYVFANEHHRDTHVTANEGESPNDRNDRALRVATRWYRDRIPQDTCPVILLTNDVANRAAAQAEGLAALGVMAYCRQHRADAKELQDLVAAATGDDDDKGGAAGGVAAAEDDDDGGRGGRAAKRKKLYSEHLPYSELQAGIKTNKFYQGTLRVSRFNPFEGWVASEHVGEDILISGRLDMNRALDGDVVAVELLPEAQWRAPNAKLPSAVGGKPGAAGGGEGGGEEGEGGEEEHEEVPEVFQVAPGEHFNDSAGSGKRPTGRVVGVIKRNWRTRGYCGSLKPQKVRSGGAANVLFVPVERRYPMIRIQTRQAEGLMDKRIVVVIDGWDADSAYPRGHYTRTLGVIGERETETEVILIENDINTNPFTPAVHDCVPPLPWAVGPAELADPNRTDLRHLCVASVDPPGCKDIDDALHVRRLPNGNYELGVHIADVTHFVKAGSAMDLEAASRGTTVYLVERRIDMLPKPLTEDICSLRCDVERLAFSVLWEVDEQANILNTHFTKSVIKSRASLTYQEAQSRIDDQSMTDELTVSLRTMNKLAKIMRARRAAAGALQLASPEVKFKIDTETHNPLDVGMYQIRDTNQMVEEMMLLANVAVAEKTLRHFASCALLRRHQTPSERQFEPILKAAAAAGFALDVATSKALAASLDGAVRADDPYFNKLVRIMTTRCMTQAQYFGSGDCAPSEYHHYGLAAPLYTHFTSPIRRYADVVVHRLLGAAIGLEPLPDSARDKEALHNCSDNLNKRHRNAQMAGRGSVELHTLIFFKDRTTVADARVTKVKANGLVVFVPKYGIEGPVFLAPKDKNNAAAPATGSGSGSGAAGSGAGASSSKQFLLDEEAQTVTAADGSVRYAVFDKCAVRIGVEEGVAHRRSLVLTLVDRAELPDSERVG</sequence>
<dbReference type="SMART" id="SM00670">
    <property type="entry name" value="PINc"/>
    <property type="match status" value="1"/>
</dbReference>
<evidence type="ECO:0000256" key="8">
    <source>
        <dbReference type="ARBA" id="ARBA00022801"/>
    </source>
</evidence>
<keyword evidence="7" id="KW-0540">Nuclease</keyword>
<dbReference type="InterPro" id="IPR041505">
    <property type="entry name" value="Dis3_CSD2"/>
</dbReference>
<dbReference type="SUPFAM" id="SSF50249">
    <property type="entry name" value="Nucleic acid-binding proteins"/>
    <property type="match status" value="3"/>
</dbReference>
<comment type="similarity">
    <text evidence="4 14">Belongs to the RNR ribonuclease family.</text>
</comment>
<feature type="region of interest" description="Disordered" evidence="15">
    <location>
        <begin position="311"/>
        <end position="344"/>
    </location>
</feature>
<accession>A0A836B4Q6</accession>
<keyword evidence="13" id="KW-0539">Nucleus</keyword>
<evidence type="ECO:0000256" key="4">
    <source>
        <dbReference type="ARBA" id="ARBA00005785"/>
    </source>
</evidence>
<dbReference type="GO" id="GO:0003723">
    <property type="term" value="F:RNA binding"/>
    <property type="evidence" value="ECO:0007669"/>
    <property type="project" value="UniProtKB-KW"/>
</dbReference>
<keyword evidence="10" id="KW-0269">Exonuclease</keyword>
<dbReference type="Gene3D" id="2.40.50.140">
    <property type="entry name" value="Nucleic acid-binding proteins"/>
    <property type="match status" value="1"/>
</dbReference>
<keyword evidence="8" id="KW-0378">Hydrolase</keyword>
<organism evidence="18 19">
    <name type="scientific">Chlamydomonas schloesseri</name>
    <dbReference type="NCBI Taxonomy" id="2026947"/>
    <lineage>
        <taxon>Eukaryota</taxon>
        <taxon>Viridiplantae</taxon>
        <taxon>Chlorophyta</taxon>
        <taxon>core chlorophytes</taxon>
        <taxon>Chlorophyceae</taxon>
        <taxon>CS clade</taxon>
        <taxon>Chlamydomonadales</taxon>
        <taxon>Chlamydomonadaceae</taxon>
        <taxon>Chlamydomonas</taxon>
    </lineage>
</organism>
<dbReference type="AlphaFoldDB" id="A0A836B4Q6"/>
<feature type="domain" description="PIN" evidence="16">
    <location>
        <begin position="52"/>
        <end position="166"/>
    </location>
</feature>
<dbReference type="GO" id="GO:0019899">
    <property type="term" value="F:enzyme binding"/>
    <property type="evidence" value="ECO:0007669"/>
    <property type="project" value="UniProtKB-ARBA"/>
</dbReference>
<evidence type="ECO:0000256" key="5">
    <source>
        <dbReference type="ARBA" id="ARBA00022490"/>
    </source>
</evidence>
<evidence type="ECO:0000256" key="13">
    <source>
        <dbReference type="ARBA" id="ARBA00023242"/>
    </source>
</evidence>
<dbReference type="GO" id="GO:0000177">
    <property type="term" value="C:cytoplasmic exosome (RNase complex)"/>
    <property type="evidence" value="ECO:0007669"/>
    <property type="project" value="TreeGrafter"/>
</dbReference>
<dbReference type="FunFam" id="2.40.50.700:FF:000004">
    <property type="entry name" value="Exosome complex exonuclease RRP44 homolog A"/>
    <property type="match status" value="1"/>
</dbReference>
<feature type="region of interest" description="Disordered" evidence="15">
    <location>
        <begin position="201"/>
        <end position="229"/>
    </location>
</feature>
<evidence type="ECO:0000256" key="1">
    <source>
        <dbReference type="ARBA" id="ARBA00001946"/>
    </source>
</evidence>
<dbReference type="Pfam" id="PF17215">
    <property type="entry name" value="Rrp44_S1"/>
    <property type="match status" value="1"/>
</dbReference>
<evidence type="ECO:0000259" key="17">
    <source>
        <dbReference type="SMART" id="SM00955"/>
    </source>
</evidence>
<dbReference type="GO" id="GO:0000175">
    <property type="term" value="F:3'-5'-RNA exonuclease activity"/>
    <property type="evidence" value="ECO:0007669"/>
    <property type="project" value="TreeGrafter"/>
</dbReference>
<keyword evidence="9" id="KW-0271">Exosome</keyword>
<dbReference type="GO" id="GO:0000176">
    <property type="term" value="C:nuclear exosome (RNase complex)"/>
    <property type="evidence" value="ECO:0007669"/>
    <property type="project" value="TreeGrafter"/>
</dbReference>
<name>A0A836B4Q6_9CHLO</name>
<dbReference type="EMBL" id="JAEHOD010000021">
    <property type="protein sequence ID" value="KAG2447651.1"/>
    <property type="molecule type" value="Genomic_DNA"/>
</dbReference>
<dbReference type="GO" id="GO:0006364">
    <property type="term" value="P:rRNA processing"/>
    <property type="evidence" value="ECO:0007669"/>
    <property type="project" value="UniProtKB-KW"/>
</dbReference>
<dbReference type="Pfam" id="PF17216">
    <property type="entry name" value="Rrp44_CSD1"/>
    <property type="match status" value="1"/>
</dbReference>
<dbReference type="FunFam" id="3.40.50.1010:FF:000021">
    <property type="entry name" value="DIS3-like exonuclease 1 isoform X1"/>
    <property type="match status" value="1"/>
</dbReference>
<evidence type="ECO:0000313" key="18">
    <source>
        <dbReference type="EMBL" id="KAG2447651.1"/>
    </source>
</evidence>
<proteinExistence type="inferred from homology"/>
<dbReference type="Gene3D" id="3.40.50.1010">
    <property type="entry name" value="5'-nuclease"/>
    <property type="match status" value="1"/>
</dbReference>
<reference evidence="18" key="1">
    <citation type="journal article" date="2020" name="bioRxiv">
        <title>Comparative genomics of Chlamydomonas.</title>
        <authorList>
            <person name="Craig R.J."/>
            <person name="Hasan A.R."/>
            <person name="Ness R.W."/>
            <person name="Keightley P.D."/>
        </authorList>
    </citation>
    <scope>NUCLEOTIDE SEQUENCE</scope>
    <source>
        <strain evidence="18">CCAP 11/173</strain>
    </source>
</reference>
<keyword evidence="6" id="KW-0698">rRNA processing</keyword>
<dbReference type="InterPro" id="IPR033770">
    <property type="entry name" value="RRP44_S1"/>
</dbReference>
<evidence type="ECO:0000256" key="7">
    <source>
        <dbReference type="ARBA" id="ARBA00022722"/>
    </source>
</evidence>
<dbReference type="PANTHER" id="PTHR23355">
    <property type="entry name" value="RIBONUCLEASE"/>
    <property type="match status" value="1"/>
</dbReference>
<comment type="cofactor">
    <cofactor evidence="1">
        <name>Mg(2+)</name>
        <dbReference type="ChEBI" id="CHEBI:18420"/>
    </cofactor>
</comment>
<keyword evidence="12" id="KW-0694">RNA-binding</keyword>
<dbReference type="InterPro" id="IPR029060">
    <property type="entry name" value="PIN-like_dom_sf"/>
</dbReference>
<comment type="caution">
    <text evidence="18">The sequence shown here is derived from an EMBL/GenBank/DDBJ whole genome shotgun (WGS) entry which is preliminary data.</text>
</comment>
<evidence type="ECO:0000256" key="9">
    <source>
        <dbReference type="ARBA" id="ARBA00022835"/>
    </source>
</evidence>
<keyword evidence="19" id="KW-1185">Reference proteome</keyword>
<feature type="compositionally biased region" description="Acidic residues" evidence="15">
    <location>
        <begin position="330"/>
        <end position="344"/>
    </location>
</feature>
<evidence type="ECO:0008006" key="20">
    <source>
        <dbReference type="Google" id="ProtNLM"/>
    </source>
</evidence>
<dbReference type="CDD" id="cd09862">
    <property type="entry name" value="PIN_Rrp44-like"/>
    <property type="match status" value="1"/>
</dbReference>
<feature type="domain" description="RNB" evidence="17">
    <location>
        <begin position="498"/>
        <end position="830"/>
    </location>
</feature>
<evidence type="ECO:0000256" key="2">
    <source>
        <dbReference type="ARBA" id="ARBA00004123"/>
    </source>
</evidence>